<comment type="caution">
    <text evidence="7">The sequence shown here is derived from an EMBL/GenBank/DDBJ whole genome shotgun (WGS) entry which is preliminary data.</text>
</comment>
<feature type="compositionally biased region" description="Polar residues" evidence="5">
    <location>
        <begin position="482"/>
        <end position="498"/>
    </location>
</feature>
<evidence type="ECO:0000313" key="7">
    <source>
        <dbReference type="EMBL" id="RYO74495.1"/>
    </source>
</evidence>
<name>A0A4Q4SS51_9PEZI</name>
<feature type="domain" description="FAD-binding PCMH-type" evidence="6">
    <location>
        <begin position="47"/>
        <end position="214"/>
    </location>
</feature>
<evidence type="ECO:0000256" key="4">
    <source>
        <dbReference type="ARBA" id="ARBA00023002"/>
    </source>
</evidence>
<dbReference type="InterPro" id="IPR016169">
    <property type="entry name" value="FAD-bd_PCMH_sub2"/>
</dbReference>
<dbReference type="OrthoDB" id="2151789at2759"/>
<gene>
    <name evidence="7" type="ORF">DL764_010811</name>
</gene>
<accession>A0A4Q4SS51</accession>
<dbReference type="SUPFAM" id="SSF56176">
    <property type="entry name" value="FAD-binding/transporter-associated domain-like"/>
    <property type="match status" value="1"/>
</dbReference>
<dbReference type="STRING" id="155417.A0A4Q4SS51"/>
<evidence type="ECO:0000256" key="3">
    <source>
        <dbReference type="ARBA" id="ARBA00022827"/>
    </source>
</evidence>
<evidence type="ECO:0000313" key="8">
    <source>
        <dbReference type="Proteomes" id="UP000293360"/>
    </source>
</evidence>
<evidence type="ECO:0000256" key="2">
    <source>
        <dbReference type="ARBA" id="ARBA00022630"/>
    </source>
</evidence>
<proteinExistence type="inferred from homology"/>
<dbReference type="GO" id="GO:0016491">
    <property type="term" value="F:oxidoreductase activity"/>
    <property type="evidence" value="ECO:0007669"/>
    <property type="project" value="UniProtKB-KW"/>
</dbReference>
<keyword evidence="3" id="KW-0274">FAD</keyword>
<keyword evidence="2" id="KW-0285">Flavoprotein</keyword>
<protein>
    <recommendedName>
        <fullName evidence="6">FAD-binding PCMH-type domain-containing protein</fullName>
    </recommendedName>
</protein>
<dbReference type="GO" id="GO:0071949">
    <property type="term" value="F:FAD binding"/>
    <property type="evidence" value="ECO:0007669"/>
    <property type="project" value="InterPro"/>
</dbReference>
<dbReference type="PANTHER" id="PTHR42973">
    <property type="entry name" value="BINDING OXIDOREDUCTASE, PUTATIVE (AFU_ORTHOLOGUE AFUA_1G17690)-RELATED"/>
    <property type="match status" value="1"/>
</dbReference>
<reference evidence="7 8" key="1">
    <citation type="submission" date="2018-06" db="EMBL/GenBank/DDBJ databases">
        <title>Complete Genomes of Monosporascus.</title>
        <authorList>
            <person name="Robinson A.J."/>
            <person name="Natvig D.O."/>
        </authorList>
    </citation>
    <scope>NUCLEOTIDE SEQUENCE [LARGE SCALE GENOMIC DNA]</scope>
    <source>
        <strain evidence="7 8">CBS 110550</strain>
    </source>
</reference>
<organism evidence="7 8">
    <name type="scientific">Monosporascus ibericus</name>
    <dbReference type="NCBI Taxonomy" id="155417"/>
    <lineage>
        <taxon>Eukaryota</taxon>
        <taxon>Fungi</taxon>
        <taxon>Dikarya</taxon>
        <taxon>Ascomycota</taxon>
        <taxon>Pezizomycotina</taxon>
        <taxon>Sordariomycetes</taxon>
        <taxon>Xylariomycetidae</taxon>
        <taxon>Xylariales</taxon>
        <taxon>Xylariales incertae sedis</taxon>
        <taxon>Monosporascus</taxon>
    </lineage>
</organism>
<dbReference type="InterPro" id="IPR006094">
    <property type="entry name" value="Oxid_FAD_bind_N"/>
</dbReference>
<dbReference type="InterPro" id="IPR036318">
    <property type="entry name" value="FAD-bd_PCMH-like_sf"/>
</dbReference>
<comment type="similarity">
    <text evidence="1">Belongs to the oxygen-dependent FAD-linked oxidoreductase family.</text>
</comment>
<keyword evidence="8" id="KW-1185">Reference proteome</keyword>
<dbReference type="InterPro" id="IPR016166">
    <property type="entry name" value="FAD-bd_PCMH"/>
</dbReference>
<dbReference type="Gene3D" id="3.30.465.10">
    <property type="match status" value="1"/>
</dbReference>
<dbReference type="InterPro" id="IPR050416">
    <property type="entry name" value="FAD-linked_Oxidoreductase"/>
</dbReference>
<evidence type="ECO:0000256" key="5">
    <source>
        <dbReference type="SAM" id="MobiDB-lite"/>
    </source>
</evidence>
<dbReference type="PANTHER" id="PTHR42973:SF54">
    <property type="entry name" value="FAD-BINDING PCMH-TYPE DOMAIN-CONTAINING PROTEIN"/>
    <property type="match status" value="1"/>
</dbReference>
<dbReference type="Pfam" id="PF01565">
    <property type="entry name" value="FAD_binding_4"/>
    <property type="match status" value="1"/>
</dbReference>
<dbReference type="EMBL" id="QJNU01001584">
    <property type="protein sequence ID" value="RYO74495.1"/>
    <property type="molecule type" value="Genomic_DNA"/>
</dbReference>
<feature type="region of interest" description="Disordered" evidence="5">
    <location>
        <begin position="477"/>
        <end position="498"/>
    </location>
</feature>
<sequence length="498" mass="53258">MSVNQHAVDRATAARGLLEAAFPGRVTTIDAWSEYESERDRPWSQTCWIPAAAYVQPSNAQEVAEALAIIQRTGSKFALRTTGHTPNPGFSSVDESGVVIDLRRLNSISLDGDGVLHAGAGSTWGQIYSFLEDKQLSATGGRDRAVGVTGFLLGAFPNLHGTGADGVKNFEVVLADSTIVNANAGSNPDLYCVLKGGGSNFGIVTQFDIATYPLLKVQYAINLYNPSDYLNIINATVQVQQTMETDPKIGLFTNFHAGFVAVGLLYADWPDEKPKVFEPFSNLTSLMTAVAPTTNGTLLSLAKAMSHLLDPQKRTISSVTTKVSVDLYSEVHKAYLNVVNGLPAGFDFHYTIQPVTSAGVQAGEDRGGNTMGLEKVPQCSEWPKDGDDAAAQHAVNTMARNVQSLAKERGLQLGYVSMTFANASQDVLRGYGVENIKKMQATAAEYDHDGVFQKLQNDGFLLRVVHYAVLADYSTKDAGHGQATSSNGAESSSAVCAS</sequence>
<keyword evidence="4" id="KW-0560">Oxidoreductase</keyword>
<dbReference type="PROSITE" id="PS51387">
    <property type="entry name" value="FAD_PCMH"/>
    <property type="match status" value="1"/>
</dbReference>
<evidence type="ECO:0000259" key="6">
    <source>
        <dbReference type="PROSITE" id="PS51387"/>
    </source>
</evidence>
<evidence type="ECO:0000256" key="1">
    <source>
        <dbReference type="ARBA" id="ARBA00005466"/>
    </source>
</evidence>
<dbReference type="AlphaFoldDB" id="A0A4Q4SS51"/>
<dbReference type="Proteomes" id="UP000293360">
    <property type="component" value="Unassembled WGS sequence"/>
</dbReference>